<dbReference type="Proteomes" id="UP000746751">
    <property type="component" value="Unassembled WGS sequence"/>
</dbReference>
<dbReference type="Pfam" id="PF11855">
    <property type="entry name" value="DUF3375"/>
    <property type="match status" value="1"/>
</dbReference>
<organism evidence="1 2">
    <name type="scientific">Collinsella ihumii</name>
    <dbReference type="NCBI Taxonomy" id="1720204"/>
    <lineage>
        <taxon>Bacteria</taxon>
        <taxon>Bacillati</taxon>
        <taxon>Actinomycetota</taxon>
        <taxon>Coriobacteriia</taxon>
        <taxon>Coriobacteriales</taxon>
        <taxon>Coriobacteriaceae</taxon>
        <taxon>Collinsella</taxon>
    </lineage>
</organism>
<protein>
    <submittedName>
        <fullName evidence="1">DUF3375 domain-containing protein</fullName>
    </submittedName>
</protein>
<dbReference type="EMBL" id="DYVF01000029">
    <property type="protein sequence ID" value="HJG30542.1"/>
    <property type="molecule type" value="Genomic_DNA"/>
</dbReference>
<accession>A0A921IP80</accession>
<comment type="caution">
    <text evidence="1">The sequence shown here is derived from an EMBL/GenBank/DDBJ whole genome shotgun (WGS) entry which is preliminary data.</text>
</comment>
<sequence>MALIPQTLAYDDLQRNATAWRLLRAQNAPVVIAILDEHLGGETSRRTVAELAELVATDLEALRERIPELDLRRSAREYCEQWRKDGYLVRRPAADARTETYELSSGALTAIGFAKALAKPHRTATKSRLSTIIDRVGALSLATNPDAARRRAALAAERERIDRQIERLDAGEVDIMDPEQALEQARDIIMLAQEIPRDFVNVSNDFEHISRSLYVRLINAEEGYRDTLEDIFAGVDQIAQSPSGKSFRGFYDLLRDAEASERFQDDVDAILANGFADGLDAEERKFLRRLLHLLIDQGMGVNETMTNLARGLRRFVQSQSFQQDRVLKRTIDRALANASTLAGTSRPTLSIDVELELTSTPIAPISRLKLKDPAESAAQPIERTEEATGAPHITLEDLRAAVRTVEIDFDELIGNVNSCLEQREDDTPISIGTVLARHPATQGVASVAGLISLAMDQGLIPEQHAVERATWVSAHGRPKQADIPLLLFDKEVR</sequence>
<reference evidence="1" key="1">
    <citation type="journal article" date="2021" name="PeerJ">
        <title>Extensive microbial diversity within the chicken gut microbiome revealed by metagenomics and culture.</title>
        <authorList>
            <person name="Gilroy R."/>
            <person name="Ravi A."/>
            <person name="Getino M."/>
            <person name="Pursley I."/>
            <person name="Horton D.L."/>
            <person name="Alikhan N.F."/>
            <person name="Baker D."/>
            <person name="Gharbi K."/>
            <person name="Hall N."/>
            <person name="Watson M."/>
            <person name="Adriaenssens E.M."/>
            <person name="Foster-Nyarko E."/>
            <person name="Jarju S."/>
            <person name="Secka A."/>
            <person name="Antonio M."/>
            <person name="Oren A."/>
            <person name="Chaudhuri R.R."/>
            <person name="La Ragione R."/>
            <person name="Hildebrand F."/>
            <person name="Pallen M.J."/>
        </authorList>
    </citation>
    <scope>NUCLEOTIDE SEQUENCE</scope>
    <source>
        <strain evidence="1">ChiGjej2B2-7701</strain>
    </source>
</reference>
<dbReference type="InterPro" id="IPR021804">
    <property type="entry name" value="DUF3375"/>
</dbReference>
<evidence type="ECO:0000313" key="2">
    <source>
        <dbReference type="Proteomes" id="UP000746751"/>
    </source>
</evidence>
<reference evidence="1" key="2">
    <citation type="submission" date="2021-09" db="EMBL/GenBank/DDBJ databases">
        <authorList>
            <person name="Gilroy R."/>
        </authorList>
    </citation>
    <scope>NUCLEOTIDE SEQUENCE</scope>
    <source>
        <strain evidence="1">ChiGjej2B2-7701</strain>
    </source>
</reference>
<proteinExistence type="predicted"/>
<evidence type="ECO:0000313" key="1">
    <source>
        <dbReference type="EMBL" id="HJG30542.1"/>
    </source>
</evidence>
<gene>
    <name evidence="1" type="ORF">K8U80_04000</name>
</gene>
<name>A0A921IP80_9ACTN</name>
<dbReference type="AlphaFoldDB" id="A0A921IP80"/>